<evidence type="ECO:0000259" key="2">
    <source>
        <dbReference type="Pfam" id="PF06985"/>
    </source>
</evidence>
<reference evidence="3 4" key="1">
    <citation type="submission" date="2024-02" db="EMBL/GenBank/DDBJ databases">
        <title>De novo assembly and annotation of 12 fungi associated with fruit tree decline syndrome in Ontario, Canada.</title>
        <authorList>
            <person name="Sulman M."/>
            <person name="Ellouze W."/>
            <person name="Ilyukhin E."/>
        </authorList>
    </citation>
    <scope>NUCLEOTIDE SEQUENCE [LARGE SCALE GENOMIC DNA]</scope>
    <source>
        <strain evidence="3 4">M11/M66-122</strain>
    </source>
</reference>
<dbReference type="Pfam" id="PF06985">
    <property type="entry name" value="HET"/>
    <property type="match status" value="1"/>
</dbReference>
<feature type="compositionally biased region" description="Acidic residues" evidence="1">
    <location>
        <begin position="660"/>
        <end position="669"/>
    </location>
</feature>
<organism evidence="3 4">
    <name type="scientific">Diatrype stigma</name>
    <dbReference type="NCBI Taxonomy" id="117547"/>
    <lineage>
        <taxon>Eukaryota</taxon>
        <taxon>Fungi</taxon>
        <taxon>Dikarya</taxon>
        <taxon>Ascomycota</taxon>
        <taxon>Pezizomycotina</taxon>
        <taxon>Sordariomycetes</taxon>
        <taxon>Xylariomycetidae</taxon>
        <taxon>Xylariales</taxon>
        <taxon>Diatrypaceae</taxon>
        <taxon>Diatrype</taxon>
    </lineage>
</organism>
<keyword evidence="4" id="KW-1185">Reference proteome</keyword>
<gene>
    <name evidence="3" type="ORF">SLS62_005913</name>
</gene>
<evidence type="ECO:0000313" key="4">
    <source>
        <dbReference type="Proteomes" id="UP001320420"/>
    </source>
</evidence>
<evidence type="ECO:0000313" key="3">
    <source>
        <dbReference type="EMBL" id="KAK7752169.1"/>
    </source>
</evidence>
<dbReference type="PANTHER" id="PTHR33112:SF16">
    <property type="entry name" value="HETEROKARYON INCOMPATIBILITY DOMAIN-CONTAINING PROTEIN"/>
    <property type="match status" value="1"/>
</dbReference>
<comment type="caution">
    <text evidence="3">The sequence shown here is derived from an EMBL/GenBank/DDBJ whole genome shotgun (WGS) entry which is preliminary data.</text>
</comment>
<feature type="compositionally biased region" description="Low complexity" evidence="1">
    <location>
        <begin position="644"/>
        <end position="653"/>
    </location>
</feature>
<name>A0AAN9UNG1_9PEZI</name>
<dbReference type="Proteomes" id="UP001320420">
    <property type="component" value="Unassembled WGS sequence"/>
</dbReference>
<feature type="region of interest" description="Disordered" evidence="1">
    <location>
        <begin position="637"/>
        <end position="669"/>
    </location>
</feature>
<dbReference type="PANTHER" id="PTHR33112">
    <property type="entry name" value="DOMAIN PROTEIN, PUTATIVE-RELATED"/>
    <property type="match status" value="1"/>
</dbReference>
<proteinExistence type="predicted"/>
<accession>A0AAN9UNG1</accession>
<sequence length="723" mass="81064">MSSSTFCDNCKAVVFDDSRDEGYVGQGQDGSELFQIECGDKDIRRVLEVDYDVEDSYPDLPLLAASAAAGCELCKFLRAMALGPELKAAWSEDPWSDFPWAEDGLYEWGAARLTIQMWYIWQANNPLPHEEKGLRGLEIVFRFHNDHGPCANWLRLNVKEPGYILSPTVVAWTRERLDAKPYKPSVEASSDGAFVPTRLIRVDCEPARLVVTPNSEDWTRALNNYAALSYCWGPPEEAALQLKTETSSLAARMSAIGEHEMTSVVQDAIKTCRALSIPFLWVDALCIVQDDVLDWQKESALMGKVYANAYLTICPLSSASCTQGFLDRQPAQLEISFQSKIKPDIAGSYSLRFHGIRSSDYNDYNWLRTDFFGSNWEKRGWTFQELIMSNRVLAFGGSNVHFIDPGEWGTQGQGIFNGEFAFQVAQLDHEAGYTDEEDYYRIWHTDVVSSFSTRALTYQTDRFPALSGAAQFFAGILDDEYAAGLWRKELYRGLFWIPKNNSRRTWEALLKDLGDSSSYLAPSWSWASRDGAMDFGARQYQVYSSTEYDDYRGEYSNMEVSIQAAGADPFGQVKAASLRITTRVRPLPTDMRVSGEEWNEVLVGDPEMPPLARCYLDWEPGVEGEPRREVSMLLLGSAGTNPESASSDYSESSGLHSDAGDDESVDLETAEEDDCRWVYGLLIHPVGPDTGEFFRVGTFSSMSSEGWGASIFKDFPETTVTLN</sequence>
<dbReference type="AlphaFoldDB" id="A0AAN9UNG1"/>
<dbReference type="EMBL" id="JAKJXP020000041">
    <property type="protein sequence ID" value="KAK7752169.1"/>
    <property type="molecule type" value="Genomic_DNA"/>
</dbReference>
<feature type="domain" description="Heterokaryon incompatibility" evidence="2">
    <location>
        <begin position="225"/>
        <end position="385"/>
    </location>
</feature>
<protein>
    <recommendedName>
        <fullName evidence="2">Heterokaryon incompatibility domain-containing protein</fullName>
    </recommendedName>
</protein>
<dbReference type="InterPro" id="IPR010730">
    <property type="entry name" value="HET"/>
</dbReference>
<evidence type="ECO:0000256" key="1">
    <source>
        <dbReference type="SAM" id="MobiDB-lite"/>
    </source>
</evidence>